<keyword evidence="3 9" id="KW-0812">Transmembrane</keyword>
<dbReference type="Gene3D" id="1.20.1070.10">
    <property type="entry name" value="Rhodopsin 7-helix transmembrane proteins"/>
    <property type="match status" value="1"/>
</dbReference>
<dbReference type="Proteomes" id="UP001642483">
    <property type="component" value="Unassembled WGS sequence"/>
</dbReference>
<dbReference type="SMART" id="SM00192">
    <property type="entry name" value="LDLa"/>
    <property type="match status" value="13"/>
</dbReference>
<dbReference type="Pfam" id="PF00057">
    <property type="entry name" value="Ldl_recept_a"/>
    <property type="match status" value="1"/>
</dbReference>
<feature type="transmembrane region" description="Helical" evidence="9">
    <location>
        <begin position="927"/>
        <end position="944"/>
    </location>
</feature>
<dbReference type="InterPro" id="IPR017452">
    <property type="entry name" value="GPCR_Rhodpsn_7TM"/>
</dbReference>
<comment type="caution">
    <text evidence="8">Lacks conserved residue(s) required for the propagation of feature annotation.</text>
</comment>
<dbReference type="Gene3D" id="4.10.1220.10">
    <property type="entry name" value="EGF-type module"/>
    <property type="match status" value="1"/>
</dbReference>
<dbReference type="CDD" id="cd00112">
    <property type="entry name" value="LDLa"/>
    <property type="match status" value="2"/>
</dbReference>
<proteinExistence type="predicted"/>
<evidence type="ECO:0000256" key="8">
    <source>
        <dbReference type="PROSITE-ProRule" id="PRU00124"/>
    </source>
</evidence>
<protein>
    <recommendedName>
        <fullName evidence="11">G-protein coupled receptors family 1 profile domain-containing protein</fullName>
    </recommendedName>
</protein>
<evidence type="ECO:0000256" key="9">
    <source>
        <dbReference type="SAM" id="Phobius"/>
    </source>
</evidence>
<keyword evidence="2" id="KW-0433">Leucine-rich repeat</keyword>
<feature type="disulfide bond" evidence="8">
    <location>
        <begin position="601"/>
        <end position="619"/>
    </location>
</feature>
<evidence type="ECO:0000259" key="11">
    <source>
        <dbReference type="PROSITE" id="PS50262"/>
    </source>
</evidence>
<keyword evidence="5 9" id="KW-1133">Transmembrane helix</keyword>
<evidence type="ECO:0000256" key="2">
    <source>
        <dbReference type="ARBA" id="ARBA00022614"/>
    </source>
</evidence>
<evidence type="ECO:0000256" key="3">
    <source>
        <dbReference type="ARBA" id="ARBA00022692"/>
    </source>
</evidence>
<dbReference type="SUPFAM" id="SSF81321">
    <property type="entry name" value="Family A G protein-coupled receptor-like"/>
    <property type="match status" value="1"/>
</dbReference>
<dbReference type="Pfam" id="PF00001">
    <property type="entry name" value="7tm_1"/>
    <property type="match status" value="1"/>
</dbReference>
<feature type="disulfide bond" evidence="8">
    <location>
        <begin position="237"/>
        <end position="252"/>
    </location>
</feature>
<dbReference type="Gene3D" id="4.10.400.10">
    <property type="entry name" value="Low-density Lipoprotein Receptor"/>
    <property type="match status" value="6"/>
</dbReference>
<evidence type="ECO:0000256" key="10">
    <source>
        <dbReference type="SAM" id="SignalP"/>
    </source>
</evidence>
<keyword evidence="4" id="KW-0677">Repeat</keyword>
<dbReference type="InterPro" id="IPR000276">
    <property type="entry name" value="GPCR_Rhodpsn"/>
</dbReference>
<feature type="chain" id="PRO_5047006129" description="G-protein coupled receptors family 1 profile domain-containing protein" evidence="10">
    <location>
        <begin position="16"/>
        <end position="1288"/>
    </location>
</feature>
<dbReference type="EMBL" id="CAWYQH010000079">
    <property type="protein sequence ID" value="CAK8681051.1"/>
    <property type="molecule type" value="Genomic_DNA"/>
</dbReference>
<feature type="disulfide bond" evidence="8">
    <location>
        <begin position="366"/>
        <end position="381"/>
    </location>
</feature>
<feature type="disulfide bond" evidence="8">
    <location>
        <begin position="857"/>
        <end position="872"/>
    </location>
</feature>
<feature type="disulfide bond" evidence="8">
    <location>
        <begin position="168"/>
        <end position="180"/>
    </location>
</feature>
<feature type="transmembrane region" description="Helical" evidence="9">
    <location>
        <begin position="1242"/>
        <end position="1264"/>
    </location>
</feature>
<gene>
    <name evidence="12" type="ORF">CVLEPA_LOCUS11290</name>
</gene>
<reference evidence="12 13" key="1">
    <citation type="submission" date="2024-02" db="EMBL/GenBank/DDBJ databases">
        <authorList>
            <person name="Daric V."/>
            <person name="Darras S."/>
        </authorList>
    </citation>
    <scope>NUCLEOTIDE SEQUENCE [LARGE SCALE GENOMIC DNA]</scope>
</reference>
<feature type="disulfide bond" evidence="8">
    <location>
        <begin position="175"/>
        <end position="193"/>
    </location>
</feature>
<dbReference type="PANTHER" id="PTHR24372:SF77">
    <property type="entry name" value="G-PROTEIN COUPLED RECEPTORS FAMILY 1 PROFILE DOMAIN-CONTAINING PROTEIN"/>
    <property type="match status" value="1"/>
</dbReference>
<keyword evidence="13" id="KW-1185">Reference proteome</keyword>
<evidence type="ECO:0000256" key="5">
    <source>
        <dbReference type="ARBA" id="ARBA00022989"/>
    </source>
</evidence>
<dbReference type="InterPro" id="IPR036055">
    <property type="entry name" value="LDL_receptor-like_sf"/>
</dbReference>
<dbReference type="PROSITE" id="PS50262">
    <property type="entry name" value="G_PROTEIN_RECEP_F1_2"/>
    <property type="match status" value="1"/>
</dbReference>
<comment type="caution">
    <text evidence="12">The sequence shown here is derived from an EMBL/GenBank/DDBJ whole genome shotgun (WGS) entry which is preliminary data.</text>
</comment>
<name>A0ABP0FQW8_CLALP</name>
<feature type="disulfide bond" evidence="8">
    <location>
        <begin position="57"/>
        <end position="72"/>
    </location>
</feature>
<evidence type="ECO:0000313" key="12">
    <source>
        <dbReference type="EMBL" id="CAK8681051.1"/>
    </source>
</evidence>
<dbReference type="InterPro" id="IPR002172">
    <property type="entry name" value="LDrepeatLR_classA_rpt"/>
</dbReference>
<feature type="transmembrane region" description="Helical" evidence="9">
    <location>
        <begin position="965"/>
        <end position="989"/>
    </location>
</feature>
<keyword evidence="6 9" id="KW-0472">Membrane</keyword>
<feature type="transmembrane region" description="Helical" evidence="9">
    <location>
        <begin position="1158"/>
        <end position="1183"/>
    </location>
</feature>
<dbReference type="PROSITE" id="PS50068">
    <property type="entry name" value="LDLRA_2"/>
    <property type="match status" value="10"/>
</dbReference>
<dbReference type="PANTHER" id="PTHR24372">
    <property type="entry name" value="GLYCOPROTEIN HORMONE RECEPTOR"/>
    <property type="match status" value="1"/>
</dbReference>
<evidence type="ECO:0000256" key="6">
    <source>
        <dbReference type="ARBA" id="ARBA00023136"/>
    </source>
</evidence>
<dbReference type="PRINTS" id="PR00261">
    <property type="entry name" value="LDLRECEPTOR"/>
</dbReference>
<feature type="disulfide bond" evidence="8">
    <location>
        <begin position="187"/>
        <end position="202"/>
    </location>
</feature>
<dbReference type="SUPFAM" id="SSF57424">
    <property type="entry name" value="LDL receptor-like module"/>
    <property type="match status" value="5"/>
</dbReference>
<comment type="subcellular location">
    <subcellularLocation>
        <location evidence="1">Membrane</location>
    </subcellularLocation>
</comment>
<keyword evidence="7 8" id="KW-1015">Disulfide bond</keyword>
<evidence type="ECO:0000256" key="1">
    <source>
        <dbReference type="ARBA" id="ARBA00004370"/>
    </source>
</evidence>
<feature type="disulfide bond" evidence="8">
    <location>
        <begin position="287"/>
        <end position="302"/>
    </location>
</feature>
<evidence type="ECO:0000256" key="4">
    <source>
        <dbReference type="ARBA" id="ARBA00022737"/>
    </source>
</evidence>
<organism evidence="12 13">
    <name type="scientific">Clavelina lepadiformis</name>
    <name type="common">Light-bulb sea squirt</name>
    <name type="synonym">Ascidia lepadiformis</name>
    <dbReference type="NCBI Taxonomy" id="159417"/>
    <lineage>
        <taxon>Eukaryota</taxon>
        <taxon>Metazoa</taxon>
        <taxon>Chordata</taxon>
        <taxon>Tunicata</taxon>
        <taxon>Ascidiacea</taxon>
        <taxon>Aplousobranchia</taxon>
        <taxon>Clavelinidae</taxon>
        <taxon>Clavelina</taxon>
    </lineage>
</organism>
<feature type="domain" description="G-protein coupled receptors family 1 profile" evidence="11">
    <location>
        <begin position="938"/>
        <end position="1260"/>
    </location>
</feature>
<feature type="signal peptide" evidence="10">
    <location>
        <begin position="1"/>
        <end position="15"/>
    </location>
</feature>
<feature type="disulfide bond" evidence="8">
    <location>
        <begin position="416"/>
        <end position="431"/>
    </location>
</feature>
<accession>A0ABP0FQW8</accession>
<keyword evidence="10" id="KW-0732">Signal</keyword>
<evidence type="ECO:0000256" key="7">
    <source>
        <dbReference type="ARBA" id="ARBA00023157"/>
    </source>
</evidence>
<feature type="transmembrane region" description="Helical" evidence="9">
    <location>
        <begin position="1052"/>
        <end position="1071"/>
    </location>
</feature>
<sequence length="1288" mass="144041">MFMLLLLWFMPLAHSKYFGVIENCYHHSTGCQPSEFNCNCEQVYGRVDECIPWSWVCDAWTDCSNGRDEKDCKCPPGFFQCGCDRPDFDCQVSPQCIVASNLCNSLIDCYSGRDELGTQCKGSEYLTCDKGWYYQPSDTCNKHKFCLDGKDEKNCQFCPPDRPYQCPCSEIKHDCEPLLCYGEKEKCDAVRDCPDGIDESDCSICPWYDPLPCACNQVNNFTCPKGEYICYSEHGKCNGEVDCEDGSDEWDCDSCPNSSSIPCACNQKDNFTCSVPFQSCYSLDDKCDGFTDCSDSSDEWNCTCPEHAPTHCACHNSANFTCLPGLPACYNIEDVSCSFDYPQCSDKSDRLICKQKPRCLSAEMKCDGSADCFDGEDEQSCDTCPRYITEPCACHGKGNYTCKGVGRVCYKPKEACDGEIDCVDGSDEWDCSSCPSWAPFPCACKETGTCFGNKTTWTCYNNEEKCDSRAKCKDGSDETNCSCPDHLFACSCYSFNAPTCTKDKGCIATSRVNDGILDCDNRNDEVYITGFFTQQCGSCNLDMMRFSNKSTCLLPQCDNTTCYDIPPLGCLSFPCNVTDHVCTSPCTGRATTTDCRKAFQCSDQDLILNSNFCNGKLDCEDGSDEIINGPGFKCSTKFTVIPCILPQWNLYDNVAQCYDKSDLCFGEDGSFHCFKCLDNRLIISPKQLCDGEIDCYDMSDECLCENILVDKCIDLFQSHVFKSPFCNTEHTPGDLLSQPCSRKLGNDSGVQEECQQTSVVQCQTKWGLTYATKCDKRPECIDFSDECHSCADPPTFCNDTCHDFYNLGDRYCDGYEDQAWMHLNRTDCPQGFDERDCPMRHECKAGDKVSIDKGQKCNGIADCDDRSDENNCDDRYRCDTVVGVFISIPVSAVLDGKRDCVDGSDEFVPGIFSSRFELIGNDHLRRWFWIVAIVTVLGNVFVIFSTLRDMTNKDASKARRCNKVLILNLSVSDLLMGIYLLIITGQGAVYAGNYAEFDYEWRSGTLCSIAGSICMISSETSCFIMVLIGAFRHYSIFFPFKARLAKVNVWKVAALFSWLLSITLAILPNLFRYFNHAALFLNPFSKTDSVADDYVISFACRLSMLTNTSMQDKGDAWLTAKSFLDDKFPQLSPSGDISYYGKTSVCIPTLFVTQGDKFWPYSTFIITLNLASFMFVCLSYVLVYNKLSKRPDTINDGAANQDRRLQLRIARLIVTDFVCWIPICIMAYVSLGGVVLPPGIEIFTAGVLLPINSALNPILYSSFIEDKVTNLVRKINSQVVDLTTITRA</sequence>
<feature type="transmembrane region" description="Helical" evidence="9">
    <location>
        <begin position="1009"/>
        <end position="1031"/>
    </location>
</feature>
<feature type="transmembrane region" description="Helical" evidence="9">
    <location>
        <begin position="1213"/>
        <end position="1236"/>
    </location>
</feature>
<feature type="disulfide bond" evidence="8">
    <location>
        <begin position="466"/>
        <end position="481"/>
    </location>
</feature>
<evidence type="ECO:0000313" key="13">
    <source>
        <dbReference type="Proteomes" id="UP001642483"/>
    </source>
</evidence>